<dbReference type="PRINTS" id="PR02045">
    <property type="entry name" value="F138DOMAIN"/>
</dbReference>
<dbReference type="Ensembl" id="ENSPANT00000074671.1">
    <property type="protein sequence ID" value="ENSPANP00000053369.1"/>
    <property type="gene ID" value="ENSPANG00000039183.1"/>
</dbReference>
<proteinExistence type="predicted"/>
<organism evidence="1 2">
    <name type="scientific">Papio anubis</name>
    <name type="common">Olive baboon</name>
    <dbReference type="NCBI Taxonomy" id="9555"/>
    <lineage>
        <taxon>Eukaryota</taxon>
        <taxon>Metazoa</taxon>
        <taxon>Chordata</taxon>
        <taxon>Craniata</taxon>
        <taxon>Vertebrata</taxon>
        <taxon>Euteleostomi</taxon>
        <taxon>Mammalia</taxon>
        <taxon>Eutheria</taxon>
        <taxon>Euarchontoglires</taxon>
        <taxon>Primates</taxon>
        <taxon>Haplorrhini</taxon>
        <taxon>Catarrhini</taxon>
        <taxon>Cercopithecidae</taxon>
        <taxon>Cercopithecinae</taxon>
        <taxon>Papio</taxon>
    </lineage>
</organism>
<dbReference type="AlphaFoldDB" id="A0A8I5N3M5"/>
<evidence type="ECO:0000313" key="1">
    <source>
        <dbReference type="Ensembl" id="ENSPANP00000053369.1"/>
    </source>
</evidence>
<keyword evidence="2" id="KW-1185">Reference proteome</keyword>
<dbReference type="Proteomes" id="UP000028761">
    <property type="component" value="Chromosome 11"/>
</dbReference>
<name>A0A8I5N3M5_PAPAN</name>
<dbReference type="PANTHER" id="PTHR46254:SF3">
    <property type="entry name" value="SECRETED PROTEIN"/>
    <property type="match status" value="1"/>
</dbReference>
<sequence length="81" mass="9317">MIVNFLRPLQPCRTSLAWAGLQWPHLGSLQPLLPKFKQFSCLSLLSSWDYRHAPPHPAFFVFLVETGFLYVDQDGLKLLMS</sequence>
<dbReference type="OMA" id="NYRTICA"/>
<evidence type="ECO:0000313" key="2">
    <source>
        <dbReference type="Proteomes" id="UP000028761"/>
    </source>
</evidence>
<dbReference type="PANTHER" id="PTHR46254">
    <property type="entry name" value="PROTEIN GVQW1-RELATED"/>
    <property type="match status" value="1"/>
</dbReference>
<protein>
    <submittedName>
        <fullName evidence="1">Uncharacterized protein</fullName>
    </submittedName>
</protein>
<accession>A0A8I5N3M5</accession>
<reference evidence="1" key="2">
    <citation type="submission" date="2025-08" db="UniProtKB">
        <authorList>
            <consortium name="Ensembl"/>
        </authorList>
    </citation>
    <scope>IDENTIFICATION</scope>
</reference>
<reference evidence="1 2" key="1">
    <citation type="submission" date="2012-03" db="EMBL/GenBank/DDBJ databases">
        <title>Whole Genome Assembly of Papio anubis.</title>
        <authorList>
            <person name="Liu Y.L."/>
            <person name="Abraham K.A."/>
            <person name="Akbar H.A."/>
            <person name="Ali S.A."/>
            <person name="Anosike U.A."/>
            <person name="Aqrawi P.A."/>
            <person name="Arias F.A."/>
            <person name="Attaway T.A."/>
            <person name="Awwad R.A."/>
            <person name="Babu C.B."/>
            <person name="Bandaranaike D.B."/>
            <person name="Battles P.B."/>
            <person name="Bell A.B."/>
            <person name="Beltran B.B."/>
            <person name="Berhane-Mersha D.B."/>
            <person name="Bess C.B."/>
            <person name="Bickham C.B."/>
            <person name="Bolden T.B."/>
            <person name="Carter K.C."/>
            <person name="Chau D.C."/>
            <person name="Chavez A.C."/>
            <person name="Clerc-Blankenburg K.C."/>
            <person name="Coyle M.C."/>
            <person name="Dao M.D."/>
            <person name="Davila M.L.D."/>
            <person name="Davy-Carroll L.D."/>
            <person name="Denson S.D."/>
            <person name="Dinh H.D."/>
            <person name="Fernandez S.F."/>
            <person name="Fernando P.F."/>
            <person name="Forbes L.F."/>
            <person name="Francis C.F."/>
            <person name="Francisco L.F."/>
            <person name="Fu Q.F."/>
            <person name="Garcia-Iii R.G."/>
            <person name="Garrett T.G."/>
            <person name="Gross S.G."/>
            <person name="Gubbala S.G."/>
            <person name="Hirani K.H."/>
            <person name="Hogues M.H."/>
            <person name="Hollins B.H."/>
            <person name="Jackson L.J."/>
            <person name="Javaid M.J."/>
            <person name="Jhangiani S.J."/>
            <person name="Johnson A.J."/>
            <person name="Johnson B.J."/>
            <person name="Jones J.J."/>
            <person name="Joshi V.J."/>
            <person name="Kalu J.K."/>
            <person name="Khan N.K."/>
            <person name="Korchina V.K."/>
            <person name="Kovar C.K."/>
            <person name="Lago L.L."/>
            <person name="Lara F.L."/>
            <person name="Le T.-K.L."/>
            <person name="Lee S.L."/>
            <person name="Legall-Iii F.L."/>
            <person name="Lemon S.L."/>
            <person name="Liu J.L."/>
            <person name="Liu Y.-S.L."/>
            <person name="Liyanage D.L."/>
            <person name="Lopez J.L."/>
            <person name="Lorensuhewa L.L."/>
            <person name="Mata R.M."/>
            <person name="Mathew T.M."/>
            <person name="Mercado C.M."/>
            <person name="Mercado I.M."/>
            <person name="Morales K.M."/>
            <person name="Morgan M.M."/>
            <person name="Munidasa M.M."/>
            <person name="Ngo D.N."/>
            <person name="Nguyen L.N."/>
            <person name="Nguyen T.N."/>
            <person name="Nguyen N.N."/>
            <person name="Obregon M.O."/>
            <person name="Okwuonu G.O."/>
            <person name="Ongeri F.O."/>
            <person name="Onwere C.O."/>
            <person name="Osifeso I.O."/>
            <person name="Parra A.P."/>
            <person name="Patil S.P."/>
            <person name="Perez A.P."/>
            <person name="Perez Y.P."/>
            <person name="Pham C.P."/>
            <person name="Pu L.-L.P."/>
            <person name="Puazo M.P."/>
            <person name="Quiroz J.Q."/>
            <person name="Rouhana J.R."/>
            <person name="Ruiz M.R."/>
            <person name="Ruiz S.-J.R."/>
            <person name="Saada N.S."/>
            <person name="Santibanez J.S."/>
            <person name="Scheel M.S."/>
            <person name="Schneider B.S."/>
            <person name="Simmons D.S."/>
            <person name="Sisson I.S."/>
            <person name="Tang L.-Y.T."/>
            <person name="Thornton R.T."/>
            <person name="Tisius J.T."/>
            <person name="Toledanes G.T."/>
            <person name="Trejos Z.T."/>
            <person name="Usmani K.U."/>
            <person name="Varghese R.V."/>
            <person name="Vattathil S.V."/>
            <person name="Vee V.V."/>
            <person name="Walker D.W."/>
            <person name="Weissenberger G.W."/>
            <person name="White C.W."/>
            <person name="Williams A.W."/>
            <person name="Woodworth J.W."/>
            <person name="Wright R.W."/>
            <person name="Zhu Y.Z."/>
            <person name="Han Y.H."/>
            <person name="Newsham I.N."/>
            <person name="Nazareth L.N."/>
            <person name="Worley K.W."/>
            <person name="Muzny D.M."/>
            <person name="Rogers J.R."/>
            <person name="Gibbs R.G."/>
        </authorList>
    </citation>
    <scope>NUCLEOTIDE SEQUENCE [LARGE SCALE GENOMIC DNA]</scope>
</reference>
<reference evidence="1" key="3">
    <citation type="submission" date="2025-09" db="UniProtKB">
        <authorList>
            <consortium name="Ensembl"/>
        </authorList>
    </citation>
    <scope>IDENTIFICATION</scope>
</reference>
<dbReference type="GeneTree" id="ENSGT00940000164709"/>